<evidence type="ECO:0000313" key="2">
    <source>
        <dbReference type="EMBL" id="KAK2111088.1"/>
    </source>
</evidence>
<proteinExistence type="predicted"/>
<dbReference type="Proteomes" id="UP001266305">
    <property type="component" value="Unassembled WGS sequence"/>
</dbReference>
<feature type="compositionally biased region" description="Gly residues" evidence="1">
    <location>
        <begin position="1"/>
        <end position="12"/>
    </location>
</feature>
<sequence>MPPSGVSGGGGFAKSQQESSPEPNCQPGGSRRQSTKPESSLSGTPPSRTAQSTCARWPSGFFVSGVPCRHWPTGLPIASGHGPHPACPGTFQSPAGVLEARYSVCSFGYGSGDERDRRRPAPGRRAAAGGSGQEAASVGLKRPGVAVRVGAGIARAVRPGRQGASAPLLERPAGGLRRHRIGGQGKPVQEIPGHIFNKGECQNCFKPRESHLLNYEDVRQVSCLARPDTSILGAAGQGRGRRGGLREI</sequence>
<organism evidence="2 3">
    <name type="scientific">Saguinus oedipus</name>
    <name type="common">Cotton-top tamarin</name>
    <name type="synonym">Oedipomidas oedipus</name>
    <dbReference type="NCBI Taxonomy" id="9490"/>
    <lineage>
        <taxon>Eukaryota</taxon>
        <taxon>Metazoa</taxon>
        <taxon>Chordata</taxon>
        <taxon>Craniata</taxon>
        <taxon>Vertebrata</taxon>
        <taxon>Euteleostomi</taxon>
        <taxon>Mammalia</taxon>
        <taxon>Eutheria</taxon>
        <taxon>Euarchontoglires</taxon>
        <taxon>Primates</taxon>
        <taxon>Haplorrhini</taxon>
        <taxon>Platyrrhini</taxon>
        <taxon>Cebidae</taxon>
        <taxon>Callitrichinae</taxon>
        <taxon>Saguinus</taxon>
    </lineage>
</organism>
<accession>A0ABQ9VNY7</accession>
<gene>
    <name evidence="2" type="ORF">P7K49_010834</name>
</gene>
<protein>
    <submittedName>
        <fullName evidence="2">Uncharacterized protein</fullName>
    </submittedName>
</protein>
<dbReference type="EMBL" id="JASSZA010000005">
    <property type="protein sequence ID" value="KAK2111088.1"/>
    <property type="molecule type" value="Genomic_DNA"/>
</dbReference>
<feature type="compositionally biased region" description="Low complexity" evidence="1">
    <location>
        <begin position="123"/>
        <end position="137"/>
    </location>
</feature>
<comment type="caution">
    <text evidence="2">The sequence shown here is derived from an EMBL/GenBank/DDBJ whole genome shotgun (WGS) entry which is preliminary data.</text>
</comment>
<feature type="compositionally biased region" description="Polar residues" evidence="1">
    <location>
        <begin position="14"/>
        <end position="23"/>
    </location>
</feature>
<reference evidence="2 3" key="1">
    <citation type="submission" date="2023-05" db="EMBL/GenBank/DDBJ databases">
        <title>B98-5 Cell Line De Novo Hybrid Assembly: An Optical Mapping Approach.</title>
        <authorList>
            <person name="Kananen K."/>
            <person name="Auerbach J.A."/>
            <person name="Kautto E."/>
            <person name="Blachly J.S."/>
        </authorList>
    </citation>
    <scope>NUCLEOTIDE SEQUENCE [LARGE SCALE GENOMIC DNA]</scope>
    <source>
        <strain evidence="2">B95-8</strain>
        <tissue evidence="2">Cell line</tissue>
    </source>
</reference>
<feature type="region of interest" description="Disordered" evidence="1">
    <location>
        <begin position="1"/>
        <end position="53"/>
    </location>
</feature>
<feature type="compositionally biased region" description="Polar residues" evidence="1">
    <location>
        <begin position="36"/>
        <end position="53"/>
    </location>
</feature>
<keyword evidence="3" id="KW-1185">Reference proteome</keyword>
<name>A0ABQ9VNY7_SAGOE</name>
<feature type="region of interest" description="Disordered" evidence="1">
    <location>
        <begin position="109"/>
        <end position="137"/>
    </location>
</feature>
<evidence type="ECO:0000256" key="1">
    <source>
        <dbReference type="SAM" id="MobiDB-lite"/>
    </source>
</evidence>
<evidence type="ECO:0000313" key="3">
    <source>
        <dbReference type="Proteomes" id="UP001266305"/>
    </source>
</evidence>